<protein>
    <submittedName>
        <fullName evidence="2">Uncharacterized protein</fullName>
    </submittedName>
</protein>
<reference evidence="2 3" key="1">
    <citation type="submission" date="2020-02" db="EMBL/GenBank/DDBJ databases">
        <title>Streptomyces malaysiensis DSM14702 (JHCC583434, PFL_A843) Genome sequencing and assembly.</title>
        <authorList>
            <person name="Samborskyy M."/>
        </authorList>
    </citation>
    <scope>NUCLEOTIDE SEQUENCE [LARGE SCALE GENOMIC DNA]</scope>
    <source>
        <strain evidence="2 3">DSM 14702</strain>
    </source>
</reference>
<feature type="region of interest" description="Disordered" evidence="1">
    <location>
        <begin position="1"/>
        <end position="24"/>
    </location>
</feature>
<dbReference type="AlphaFoldDB" id="A0A7X5X4V3"/>
<proteinExistence type="predicted"/>
<dbReference type="EMBL" id="JAALLH010000001">
    <property type="protein sequence ID" value="NIY65501.1"/>
    <property type="molecule type" value="Genomic_DNA"/>
</dbReference>
<evidence type="ECO:0000256" key="1">
    <source>
        <dbReference type="SAM" id="MobiDB-lite"/>
    </source>
</evidence>
<sequence>MHFQWFGEAKTTRESRAGRTSRGRRRLITVPSGRGHCFGGDRFGTDDADLLLPHSRTAHCAALSPISWALPGRHHWPVSLRCWSRSAPSLLTTRRLLAGIKVLALDALRRGTTQSCPHASRSCRHAPSGAAFHLDPVHLQPNLMPPAIRLPAT</sequence>
<dbReference type="Proteomes" id="UP000536624">
    <property type="component" value="Unassembled WGS sequence"/>
</dbReference>
<evidence type="ECO:0000313" key="3">
    <source>
        <dbReference type="Proteomes" id="UP000536624"/>
    </source>
</evidence>
<evidence type="ECO:0000313" key="2">
    <source>
        <dbReference type="EMBL" id="NIY65501.1"/>
    </source>
</evidence>
<accession>A0A7X5X4V3</accession>
<organism evidence="2 3">
    <name type="scientific">Streptomyces malaysiensis</name>
    <dbReference type="NCBI Taxonomy" id="92644"/>
    <lineage>
        <taxon>Bacteria</taxon>
        <taxon>Bacillati</taxon>
        <taxon>Actinomycetota</taxon>
        <taxon>Actinomycetes</taxon>
        <taxon>Kitasatosporales</taxon>
        <taxon>Streptomycetaceae</taxon>
        <taxon>Streptomyces</taxon>
        <taxon>Streptomyces violaceusniger group</taxon>
    </lineage>
</organism>
<name>A0A7X5X4V3_STRMQ</name>
<comment type="caution">
    <text evidence="2">The sequence shown here is derived from an EMBL/GenBank/DDBJ whole genome shotgun (WGS) entry which is preliminary data.</text>
</comment>
<gene>
    <name evidence="2" type="ORF">SMALB_3497</name>
</gene>